<dbReference type="Proteomes" id="UP001479436">
    <property type="component" value="Unassembled WGS sequence"/>
</dbReference>
<dbReference type="InterPro" id="IPR036915">
    <property type="entry name" value="Cyclin-like_sf"/>
</dbReference>
<dbReference type="CDD" id="cd20558">
    <property type="entry name" value="CYCLIN_ScPCL7-like"/>
    <property type="match status" value="1"/>
</dbReference>
<protein>
    <submittedName>
        <fullName evidence="1">Cyclin-like protein interacting with PHO85</fullName>
    </submittedName>
</protein>
<proteinExistence type="predicted"/>
<name>A0ABR2VT73_9FUNG</name>
<dbReference type="PANTHER" id="PTHR15615:SF94">
    <property type="entry name" value="PHO85 CYCLIN-6-RELATED"/>
    <property type="match status" value="1"/>
</dbReference>
<dbReference type="PANTHER" id="PTHR15615">
    <property type="match status" value="1"/>
</dbReference>
<comment type="caution">
    <text evidence="1">The sequence shown here is derived from an EMBL/GenBank/DDBJ whole genome shotgun (WGS) entry which is preliminary data.</text>
</comment>
<dbReference type="InterPro" id="IPR013922">
    <property type="entry name" value="Cyclin_PHO80-like"/>
</dbReference>
<gene>
    <name evidence="1" type="primary">PCL7_7</name>
    <name evidence="1" type="ORF">K7432_011942</name>
</gene>
<accession>A0ABR2VT73</accession>
<sequence>MQSFDFAAHPVPETVALLAEYLTNIAQSNDRNIVHCYDAATGAPYCPAYTPFHARGIPSIDIQAYLTRILKYCSCSNDCLIAIVVYFERLVNQGEGLAGRQFALDSYNIHRLVIVAIMVATKFFSDVFYTNVRYSKVGGLSVSELNFLEMQFLTLHDFNIHVSSDELQYFADCLLNKTKPAVNMVTPELEAPQFSISSMDSGAVQTWTPPTTPTPSDESTPIIFNSNEFKNACQMSKSFSSADLVIPGKKGRTESGIEMIIHRSSSIQATSKNQYSCSVPLIPQPNSAIRNPIVSTEHGKSIDMLFKKSSIQSGRTYDSNLSNIFSSTNGNVHALKSW</sequence>
<evidence type="ECO:0000313" key="1">
    <source>
        <dbReference type="EMBL" id="KAK9701001.1"/>
    </source>
</evidence>
<evidence type="ECO:0000313" key="2">
    <source>
        <dbReference type="Proteomes" id="UP001479436"/>
    </source>
</evidence>
<dbReference type="Pfam" id="PF08613">
    <property type="entry name" value="Cyclin"/>
    <property type="match status" value="1"/>
</dbReference>
<keyword evidence="2" id="KW-1185">Reference proteome</keyword>
<dbReference type="SUPFAM" id="SSF47954">
    <property type="entry name" value="Cyclin-like"/>
    <property type="match status" value="1"/>
</dbReference>
<reference evidence="1 2" key="1">
    <citation type="submission" date="2023-04" db="EMBL/GenBank/DDBJ databases">
        <title>Genome of Basidiobolus ranarum AG-B5.</title>
        <authorList>
            <person name="Stajich J.E."/>
            <person name="Carter-House D."/>
            <person name="Gryganskyi A."/>
        </authorList>
    </citation>
    <scope>NUCLEOTIDE SEQUENCE [LARGE SCALE GENOMIC DNA]</scope>
    <source>
        <strain evidence="1 2">AG-B5</strain>
    </source>
</reference>
<dbReference type="EMBL" id="JASJQH010007856">
    <property type="protein sequence ID" value="KAK9701001.1"/>
    <property type="molecule type" value="Genomic_DNA"/>
</dbReference>
<dbReference type="Gene3D" id="1.10.472.10">
    <property type="entry name" value="Cyclin-like"/>
    <property type="match status" value="1"/>
</dbReference>
<organism evidence="1 2">
    <name type="scientific">Basidiobolus ranarum</name>
    <dbReference type="NCBI Taxonomy" id="34480"/>
    <lineage>
        <taxon>Eukaryota</taxon>
        <taxon>Fungi</taxon>
        <taxon>Fungi incertae sedis</taxon>
        <taxon>Zoopagomycota</taxon>
        <taxon>Entomophthoromycotina</taxon>
        <taxon>Basidiobolomycetes</taxon>
        <taxon>Basidiobolales</taxon>
        <taxon>Basidiobolaceae</taxon>
        <taxon>Basidiobolus</taxon>
    </lineage>
</organism>